<dbReference type="EMBL" id="JAPDDS010000006">
    <property type="protein sequence ID" value="MCW1885489.1"/>
    <property type="molecule type" value="Genomic_DNA"/>
</dbReference>
<dbReference type="RefSeq" id="WP_264501446.1">
    <property type="nucleotide sequence ID" value="NZ_JAPDDS010000006.1"/>
</dbReference>
<evidence type="ECO:0000313" key="1">
    <source>
        <dbReference type="EMBL" id="MCW1885489.1"/>
    </source>
</evidence>
<sequence length="49" mass="5193">MKCYVIVILTRGPPILTAFPKNSAGIFRAADIFEGASTAHEKGPDFSGP</sequence>
<gene>
    <name evidence="1" type="ORF">OKA04_12185</name>
</gene>
<keyword evidence="2" id="KW-1185">Reference proteome</keyword>
<organism evidence="1 2">
    <name type="scientific">Luteolibacter flavescens</name>
    <dbReference type="NCBI Taxonomy" id="1859460"/>
    <lineage>
        <taxon>Bacteria</taxon>
        <taxon>Pseudomonadati</taxon>
        <taxon>Verrucomicrobiota</taxon>
        <taxon>Verrucomicrobiia</taxon>
        <taxon>Verrucomicrobiales</taxon>
        <taxon>Verrucomicrobiaceae</taxon>
        <taxon>Luteolibacter</taxon>
    </lineage>
</organism>
<protein>
    <submittedName>
        <fullName evidence="1">Uncharacterized protein</fullName>
    </submittedName>
</protein>
<dbReference type="Proteomes" id="UP001207930">
    <property type="component" value="Unassembled WGS sequence"/>
</dbReference>
<evidence type="ECO:0000313" key="2">
    <source>
        <dbReference type="Proteomes" id="UP001207930"/>
    </source>
</evidence>
<reference evidence="1 2" key="1">
    <citation type="submission" date="2022-10" db="EMBL/GenBank/DDBJ databases">
        <title>Luteolibacter flavescens strain MCCC 1K03193, whole genome shotgun sequencing project.</title>
        <authorList>
            <person name="Zhao G."/>
            <person name="Shen L."/>
        </authorList>
    </citation>
    <scope>NUCLEOTIDE SEQUENCE [LARGE SCALE GENOMIC DNA]</scope>
    <source>
        <strain evidence="1 2">MCCC 1K03193</strain>
    </source>
</reference>
<proteinExistence type="predicted"/>
<comment type="caution">
    <text evidence="1">The sequence shown here is derived from an EMBL/GenBank/DDBJ whole genome shotgun (WGS) entry which is preliminary data.</text>
</comment>
<name>A0ABT3FPK1_9BACT</name>
<accession>A0ABT3FPK1</accession>